<evidence type="ECO:0000313" key="3">
    <source>
        <dbReference type="Proteomes" id="UP000516117"/>
    </source>
</evidence>
<keyword evidence="3" id="KW-1185">Reference proteome</keyword>
<accession>A0A7H0H8G3</accession>
<protein>
    <submittedName>
        <fullName evidence="2">Pilus assembly protein</fullName>
    </submittedName>
</protein>
<dbReference type="KEGG" id="tdf:H9L22_05615"/>
<dbReference type="InterPro" id="IPR012495">
    <property type="entry name" value="TadE-like_dom"/>
</dbReference>
<feature type="domain" description="TadE-like" evidence="1">
    <location>
        <begin position="14"/>
        <end position="55"/>
    </location>
</feature>
<name>A0A7H0H8G3_9ACTN</name>
<organism evidence="2 3">
    <name type="scientific">Tessaracoccus defluvii</name>
    <dbReference type="NCBI Taxonomy" id="1285901"/>
    <lineage>
        <taxon>Bacteria</taxon>
        <taxon>Bacillati</taxon>
        <taxon>Actinomycetota</taxon>
        <taxon>Actinomycetes</taxon>
        <taxon>Propionibacteriales</taxon>
        <taxon>Propionibacteriaceae</taxon>
        <taxon>Tessaracoccus</taxon>
    </lineage>
</organism>
<reference evidence="2 3" key="1">
    <citation type="submission" date="2020-08" db="EMBL/GenBank/DDBJ databases">
        <title>Genome sequence of Tessaracoccus defluvii JCM 17540T.</title>
        <authorList>
            <person name="Hyun D.-W."/>
            <person name="Bae J.-W."/>
        </authorList>
    </citation>
    <scope>NUCLEOTIDE SEQUENCE [LARGE SCALE GENOMIC DNA]</scope>
    <source>
        <strain evidence="2 3">JCM 17540</strain>
    </source>
</reference>
<gene>
    <name evidence="2" type="ORF">H9L22_05615</name>
</gene>
<dbReference type="RefSeq" id="WP_187721928.1">
    <property type="nucleotide sequence ID" value="NZ_BAABBL010000003.1"/>
</dbReference>
<evidence type="ECO:0000259" key="1">
    <source>
        <dbReference type="Pfam" id="PF07811"/>
    </source>
</evidence>
<dbReference type="Pfam" id="PF07811">
    <property type="entry name" value="TadE"/>
    <property type="match status" value="1"/>
</dbReference>
<dbReference type="Proteomes" id="UP000516117">
    <property type="component" value="Chromosome"/>
</dbReference>
<proteinExistence type="predicted"/>
<evidence type="ECO:0000313" key="2">
    <source>
        <dbReference type="EMBL" id="QNP56829.1"/>
    </source>
</evidence>
<sequence length="145" mass="14699">MRRAERPGAERGMSAAVEAVVIVPALLLFVVLLLSLARLALAEQSIGTAAAAGARAASLARTVGEATEQGRAAALLTLDEHDVTCLDPRIRVDASGVGRAVGTRASVSVAVDCRLNLSDLALPLVPGGIQVSASRASPVDPLRGG</sequence>
<dbReference type="AlphaFoldDB" id="A0A7H0H8G3"/>
<dbReference type="EMBL" id="CP060789">
    <property type="protein sequence ID" value="QNP56829.1"/>
    <property type="molecule type" value="Genomic_DNA"/>
</dbReference>